<keyword evidence="1" id="KW-1185">Reference proteome</keyword>
<protein>
    <submittedName>
        <fullName evidence="2">SnoaL-like domain-containing protein</fullName>
    </submittedName>
</protein>
<accession>A0A914E9U5</accession>
<evidence type="ECO:0000313" key="2">
    <source>
        <dbReference type="WBParaSite" id="ACRNAN_scaffold6542.g21279.t1"/>
    </source>
</evidence>
<dbReference type="InterPro" id="IPR032710">
    <property type="entry name" value="NTF2-like_dom_sf"/>
</dbReference>
<dbReference type="AlphaFoldDB" id="A0A914E9U5"/>
<sequence length="133" mass="15799">MSLINEEVDKQCNTFLTVFIQLIDLKDPVKLLEFFHPHAVLIHVGQSAKYGREELLEVMKEWVNMDAKIEAHPSKRLEAGHGDYLFDFGTMEFKFTDGNIWKCKYEFIYKREDGKYFLYRDQIEPIDETENVK</sequence>
<name>A0A914E9U5_9BILA</name>
<dbReference type="SUPFAM" id="SSF54427">
    <property type="entry name" value="NTF2-like"/>
    <property type="match status" value="1"/>
</dbReference>
<dbReference type="WBParaSite" id="ACRNAN_scaffold6542.g21279.t1">
    <property type="protein sequence ID" value="ACRNAN_scaffold6542.g21279.t1"/>
    <property type="gene ID" value="ACRNAN_scaffold6542.g21279"/>
</dbReference>
<dbReference type="Gene3D" id="3.10.450.50">
    <property type="match status" value="1"/>
</dbReference>
<dbReference type="Proteomes" id="UP000887540">
    <property type="component" value="Unplaced"/>
</dbReference>
<proteinExistence type="predicted"/>
<reference evidence="2" key="1">
    <citation type="submission" date="2022-11" db="UniProtKB">
        <authorList>
            <consortium name="WormBaseParasite"/>
        </authorList>
    </citation>
    <scope>IDENTIFICATION</scope>
</reference>
<evidence type="ECO:0000313" key="1">
    <source>
        <dbReference type="Proteomes" id="UP000887540"/>
    </source>
</evidence>
<organism evidence="1 2">
    <name type="scientific">Acrobeloides nanus</name>
    <dbReference type="NCBI Taxonomy" id="290746"/>
    <lineage>
        <taxon>Eukaryota</taxon>
        <taxon>Metazoa</taxon>
        <taxon>Ecdysozoa</taxon>
        <taxon>Nematoda</taxon>
        <taxon>Chromadorea</taxon>
        <taxon>Rhabditida</taxon>
        <taxon>Tylenchina</taxon>
        <taxon>Cephalobomorpha</taxon>
        <taxon>Cephaloboidea</taxon>
        <taxon>Cephalobidae</taxon>
        <taxon>Acrobeloides</taxon>
    </lineage>
</organism>